<dbReference type="GO" id="GO:0005524">
    <property type="term" value="F:ATP binding"/>
    <property type="evidence" value="ECO:0007669"/>
    <property type="project" value="UniProtKB-UniRule"/>
</dbReference>
<organism evidence="10 11">
    <name type="scientific">Aceticella autotrophica</name>
    <dbReference type="NCBI Taxonomy" id="2755338"/>
    <lineage>
        <taxon>Bacteria</taxon>
        <taxon>Bacillati</taxon>
        <taxon>Bacillota</taxon>
        <taxon>Clostridia</taxon>
        <taxon>Thermoanaerobacterales</taxon>
        <taxon>Thermoanaerobacteraceae</taxon>
        <taxon>Aceticella</taxon>
    </lineage>
</organism>
<dbReference type="InterPro" id="IPR027417">
    <property type="entry name" value="P-loop_NTPase"/>
</dbReference>
<comment type="subcellular location">
    <subcellularLocation>
        <location evidence="8">Cytoplasm</location>
    </subcellularLocation>
</comment>
<protein>
    <recommendedName>
        <fullName evidence="8">Cytidylate kinase</fullName>
        <shortName evidence="8">CK</shortName>
        <ecNumber evidence="8">2.7.4.25</ecNumber>
    </recommendedName>
    <alternativeName>
        <fullName evidence="8">Cytidine monophosphate kinase</fullName>
        <shortName evidence="8">CMP kinase</shortName>
    </alternativeName>
</protein>
<evidence type="ECO:0000256" key="2">
    <source>
        <dbReference type="ARBA" id="ARBA00022679"/>
    </source>
</evidence>
<sequence>MTIKIAIDGPAGSGKSTVAKILAKKLNFVYVDTGALYRAITYKILKEGININEKKAILNIINNFDITLKSERIFLDGIDITEEIRKPYISQNVSQISQIPEIREFMVKLQKELANKNNIVMDGRDITTVVMPDAQFKFYITATEEVRAKRRYNELKANNFNISFKDILNEIKIRDKMDMERSIAPLKIAEDAIVVDTSDMTIDEVTNKLYDIIIKQL</sequence>
<evidence type="ECO:0000256" key="5">
    <source>
        <dbReference type="ARBA" id="ARBA00022840"/>
    </source>
</evidence>
<dbReference type="CDD" id="cd02020">
    <property type="entry name" value="CMPK"/>
    <property type="match status" value="1"/>
</dbReference>
<dbReference type="PANTHER" id="PTHR21299">
    <property type="entry name" value="CYTIDYLATE KINASE/PANTOATE-BETA-ALANINE LIGASE"/>
    <property type="match status" value="1"/>
</dbReference>
<evidence type="ECO:0000256" key="8">
    <source>
        <dbReference type="HAMAP-Rule" id="MF_00238"/>
    </source>
</evidence>
<dbReference type="KEGG" id="aaut:ACETAC_05545"/>
<dbReference type="GO" id="GO:0036431">
    <property type="term" value="F:dCMP kinase activity"/>
    <property type="evidence" value="ECO:0007669"/>
    <property type="project" value="InterPro"/>
</dbReference>
<evidence type="ECO:0000256" key="4">
    <source>
        <dbReference type="ARBA" id="ARBA00022777"/>
    </source>
</evidence>
<evidence type="ECO:0000256" key="3">
    <source>
        <dbReference type="ARBA" id="ARBA00022741"/>
    </source>
</evidence>
<dbReference type="Gene3D" id="3.40.50.300">
    <property type="entry name" value="P-loop containing nucleotide triphosphate hydrolases"/>
    <property type="match status" value="1"/>
</dbReference>
<evidence type="ECO:0000256" key="7">
    <source>
        <dbReference type="ARBA" id="ARBA00048478"/>
    </source>
</evidence>
<evidence type="ECO:0000313" key="11">
    <source>
        <dbReference type="Proteomes" id="UP000671913"/>
    </source>
</evidence>
<evidence type="ECO:0000256" key="1">
    <source>
        <dbReference type="ARBA" id="ARBA00009427"/>
    </source>
</evidence>
<keyword evidence="4 8" id="KW-0418">Kinase</keyword>
<dbReference type="EC" id="2.7.4.25" evidence="8"/>
<dbReference type="HAMAP" id="MF_00238">
    <property type="entry name" value="Cytidyl_kinase_type1"/>
    <property type="match status" value="1"/>
</dbReference>
<dbReference type="CDD" id="cd02019">
    <property type="entry name" value="NK"/>
    <property type="match status" value="1"/>
</dbReference>
<comment type="catalytic activity">
    <reaction evidence="7 8">
        <text>CMP + ATP = CDP + ADP</text>
        <dbReference type="Rhea" id="RHEA:11600"/>
        <dbReference type="ChEBI" id="CHEBI:30616"/>
        <dbReference type="ChEBI" id="CHEBI:58069"/>
        <dbReference type="ChEBI" id="CHEBI:60377"/>
        <dbReference type="ChEBI" id="CHEBI:456216"/>
        <dbReference type="EC" id="2.7.4.25"/>
    </reaction>
</comment>
<dbReference type="Pfam" id="PF02224">
    <property type="entry name" value="Cytidylate_kin"/>
    <property type="match status" value="1"/>
</dbReference>
<feature type="binding site" evidence="8">
    <location>
        <begin position="9"/>
        <end position="17"/>
    </location>
    <ligand>
        <name>ATP</name>
        <dbReference type="ChEBI" id="CHEBI:30616"/>
    </ligand>
</feature>
<keyword evidence="8" id="KW-0963">Cytoplasm</keyword>
<reference evidence="10" key="1">
    <citation type="submission" date="2020-08" db="EMBL/GenBank/DDBJ databases">
        <title>Genomic insights into the carbon and energy metabolism of the first obligate autotrophic acetogenic bacterium Aceticella autotrophica gen. nov., sp. nov.</title>
        <authorList>
            <person name="Toshchakov S.V."/>
            <person name="Elcheninov A.G."/>
            <person name="Kublanov I.V."/>
            <person name="Frolov E.N."/>
            <person name="Lebedinsky A.V."/>
        </authorList>
    </citation>
    <scope>NUCLEOTIDE SEQUENCE</scope>
    <source>
        <strain evidence="10">3443-3Ac</strain>
    </source>
</reference>
<dbReference type="GO" id="GO:0015949">
    <property type="term" value="P:nucleobase-containing small molecule interconversion"/>
    <property type="evidence" value="ECO:0007669"/>
    <property type="project" value="TreeGrafter"/>
</dbReference>
<comment type="catalytic activity">
    <reaction evidence="6 8">
        <text>dCMP + ATP = dCDP + ADP</text>
        <dbReference type="Rhea" id="RHEA:25094"/>
        <dbReference type="ChEBI" id="CHEBI:30616"/>
        <dbReference type="ChEBI" id="CHEBI:57566"/>
        <dbReference type="ChEBI" id="CHEBI:58593"/>
        <dbReference type="ChEBI" id="CHEBI:456216"/>
        <dbReference type="EC" id="2.7.4.25"/>
    </reaction>
</comment>
<dbReference type="NCBIfam" id="TIGR00017">
    <property type="entry name" value="cmk"/>
    <property type="match status" value="1"/>
</dbReference>
<dbReference type="AlphaFoldDB" id="A0A974Y2M5"/>
<feature type="domain" description="Cytidylate kinase" evidence="9">
    <location>
        <begin position="5"/>
        <end position="213"/>
    </location>
</feature>
<dbReference type="GO" id="GO:0006220">
    <property type="term" value="P:pyrimidine nucleotide metabolic process"/>
    <property type="evidence" value="ECO:0007669"/>
    <property type="project" value="UniProtKB-UniRule"/>
</dbReference>
<name>A0A974Y2M5_9THEO</name>
<keyword evidence="2 8" id="KW-0808">Transferase</keyword>
<proteinExistence type="inferred from homology"/>
<keyword evidence="5 8" id="KW-0067">ATP-binding</keyword>
<dbReference type="InterPro" id="IPR011994">
    <property type="entry name" value="Cytidylate_kinase_dom"/>
</dbReference>
<dbReference type="GO" id="GO:0005829">
    <property type="term" value="C:cytosol"/>
    <property type="evidence" value="ECO:0007669"/>
    <property type="project" value="TreeGrafter"/>
</dbReference>
<dbReference type="RefSeq" id="WP_284679071.1">
    <property type="nucleotide sequence ID" value="NZ_CP060096.1"/>
</dbReference>
<dbReference type="PANTHER" id="PTHR21299:SF2">
    <property type="entry name" value="CYTIDYLATE KINASE"/>
    <property type="match status" value="1"/>
</dbReference>
<dbReference type="SUPFAM" id="SSF52540">
    <property type="entry name" value="P-loop containing nucleoside triphosphate hydrolases"/>
    <property type="match status" value="1"/>
</dbReference>
<evidence type="ECO:0000256" key="6">
    <source>
        <dbReference type="ARBA" id="ARBA00047615"/>
    </source>
</evidence>
<keyword evidence="11" id="KW-1185">Reference proteome</keyword>
<gene>
    <name evidence="8" type="primary">cmk</name>
    <name evidence="10" type="ORF">ACETAC_05545</name>
</gene>
<dbReference type="Proteomes" id="UP000671913">
    <property type="component" value="Chromosome"/>
</dbReference>
<accession>A0A974Y2M5</accession>
<evidence type="ECO:0000313" key="10">
    <source>
        <dbReference type="EMBL" id="QSZ26406.1"/>
    </source>
</evidence>
<dbReference type="InterPro" id="IPR003136">
    <property type="entry name" value="Cytidylate_kin"/>
</dbReference>
<dbReference type="EMBL" id="CP060096">
    <property type="protein sequence ID" value="QSZ26406.1"/>
    <property type="molecule type" value="Genomic_DNA"/>
</dbReference>
<comment type="similarity">
    <text evidence="1 8">Belongs to the cytidylate kinase family. Type 1 subfamily.</text>
</comment>
<evidence type="ECO:0000259" key="9">
    <source>
        <dbReference type="Pfam" id="PF02224"/>
    </source>
</evidence>
<keyword evidence="3 8" id="KW-0547">Nucleotide-binding</keyword>